<name>A0AAD5JPB1_9FUNG</name>
<protein>
    <submittedName>
        <fullName evidence="1">Uncharacterized protein</fullName>
    </submittedName>
</protein>
<reference evidence="1" key="2">
    <citation type="submission" date="2023-02" db="EMBL/GenBank/DDBJ databases">
        <authorList>
            <consortium name="DOE Joint Genome Institute"/>
            <person name="Mondo S.J."/>
            <person name="Chang Y."/>
            <person name="Wang Y."/>
            <person name="Ahrendt S."/>
            <person name="Andreopoulos W."/>
            <person name="Barry K."/>
            <person name="Beard J."/>
            <person name="Benny G.L."/>
            <person name="Blankenship S."/>
            <person name="Bonito G."/>
            <person name="Cuomo C."/>
            <person name="Desiro A."/>
            <person name="Gervers K.A."/>
            <person name="Hundley H."/>
            <person name="Kuo A."/>
            <person name="LaButti K."/>
            <person name="Lang B.F."/>
            <person name="Lipzen A."/>
            <person name="O'Donnell K."/>
            <person name="Pangilinan J."/>
            <person name="Reynolds N."/>
            <person name="Sandor L."/>
            <person name="Smith M.W."/>
            <person name="Tsang A."/>
            <person name="Grigoriev I.V."/>
            <person name="Stajich J.E."/>
            <person name="Spatafora J.W."/>
        </authorList>
    </citation>
    <scope>NUCLEOTIDE SEQUENCE</scope>
    <source>
        <strain evidence="1">RSA 2281</strain>
    </source>
</reference>
<sequence length="155" mass="17445">MENFLEPLFMELCKLQTAGLKVEPLYSCRICPIKTIKVPSPEGVGNGNYFKGSRDTLEEFRDIEHFISGAPEKTKFAEFESFHRASFFGLDEMHLIGTNVSKRIWDMVSGSFNNSTTLFELDKTARQIIGSAIEASTNTIPSSIFEGDFRSELES</sequence>
<keyword evidence="2" id="KW-1185">Reference proteome</keyword>
<organism evidence="1 2">
    <name type="scientific">Phascolomyces articulosus</name>
    <dbReference type="NCBI Taxonomy" id="60185"/>
    <lineage>
        <taxon>Eukaryota</taxon>
        <taxon>Fungi</taxon>
        <taxon>Fungi incertae sedis</taxon>
        <taxon>Mucoromycota</taxon>
        <taxon>Mucoromycotina</taxon>
        <taxon>Mucoromycetes</taxon>
        <taxon>Mucorales</taxon>
        <taxon>Lichtheimiaceae</taxon>
        <taxon>Phascolomyces</taxon>
    </lineage>
</organism>
<evidence type="ECO:0000313" key="2">
    <source>
        <dbReference type="Proteomes" id="UP001209540"/>
    </source>
</evidence>
<gene>
    <name evidence="1" type="ORF">BDA99DRAFT_565247</name>
</gene>
<dbReference type="AlphaFoldDB" id="A0AAD5JPB1"/>
<evidence type="ECO:0000313" key="1">
    <source>
        <dbReference type="EMBL" id="KAI9247165.1"/>
    </source>
</evidence>
<comment type="caution">
    <text evidence="1">The sequence shown here is derived from an EMBL/GenBank/DDBJ whole genome shotgun (WGS) entry which is preliminary data.</text>
</comment>
<reference evidence="1" key="1">
    <citation type="journal article" date="2022" name="IScience">
        <title>Evolution of zygomycete secretomes and the origins of terrestrial fungal ecologies.</title>
        <authorList>
            <person name="Chang Y."/>
            <person name="Wang Y."/>
            <person name="Mondo S."/>
            <person name="Ahrendt S."/>
            <person name="Andreopoulos W."/>
            <person name="Barry K."/>
            <person name="Beard J."/>
            <person name="Benny G.L."/>
            <person name="Blankenship S."/>
            <person name="Bonito G."/>
            <person name="Cuomo C."/>
            <person name="Desiro A."/>
            <person name="Gervers K.A."/>
            <person name="Hundley H."/>
            <person name="Kuo A."/>
            <person name="LaButti K."/>
            <person name="Lang B.F."/>
            <person name="Lipzen A."/>
            <person name="O'Donnell K."/>
            <person name="Pangilinan J."/>
            <person name="Reynolds N."/>
            <person name="Sandor L."/>
            <person name="Smith M.E."/>
            <person name="Tsang A."/>
            <person name="Grigoriev I.V."/>
            <person name="Stajich J.E."/>
            <person name="Spatafora J.W."/>
        </authorList>
    </citation>
    <scope>NUCLEOTIDE SEQUENCE</scope>
    <source>
        <strain evidence="1">RSA 2281</strain>
    </source>
</reference>
<dbReference type="Proteomes" id="UP001209540">
    <property type="component" value="Unassembled WGS sequence"/>
</dbReference>
<dbReference type="EMBL" id="JAIXMP010000043">
    <property type="protein sequence ID" value="KAI9247165.1"/>
    <property type="molecule type" value="Genomic_DNA"/>
</dbReference>
<proteinExistence type="predicted"/>
<accession>A0AAD5JPB1</accession>